<dbReference type="RefSeq" id="WP_150978941.1">
    <property type="nucleotide sequence ID" value="NZ_JBEPML010000014.1"/>
</dbReference>
<comment type="caution">
    <text evidence="1">The sequence shown here is derived from an EMBL/GenBank/DDBJ whole genome shotgun (WGS) entry which is preliminary data.</text>
</comment>
<sequence>MNVDVPIAAMTHGTASSTGTDSCIDTDTRDNVLARRNVLAGLWAGRLMQLRDDGVQGYATAVHHADFCEPGDEDVVDKLFGDLTRCGFAITREEVRRKLCEFHRQAIVQTRETD</sequence>
<evidence type="ECO:0000313" key="1">
    <source>
        <dbReference type="EMBL" id="MET3793481.1"/>
    </source>
</evidence>
<dbReference type="Gene3D" id="1.10.790.20">
    <property type="entry name" value="Domain of unknown function DUF1476"/>
    <property type="match status" value="1"/>
</dbReference>
<evidence type="ECO:0008006" key="3">
    <source>
        <dbReference type="Google" id="ProtNLM"/>
    </source>
</evidence>
<gene>
    <name evidence="1" type="ORF">ABID37_003709</name>
</gene>
<organism evidence="1 2">
    <name type="scientific">Aquamicrobium terrae</name>
    <dbReference type="NCBI Taxonomy" id="1324945"/>
    <lineage>
        <taxon>Bacteria</taxon>
        <taxon>Pseudomonadati</taxon>
        <taxon>Pseudomonadota</taxon>
        <taxon>Alphaproteobacteria</taxon>
        <taxon>Hyphomicrobiales</taxon>
        <taxon>Phyllobacteriaceae</taxon>
        <taxon>Aquamicrobium</taxon>
    </lineage>
</organism>
<keyword evidence="2" id="KW-1185">Reference proteome</keyword>
<evidence type="ECO:0000313" key="2">
    <source>
        <dbReference type="Proteomes" id="UP001549076"/>
    </source>
</evidence>
<dbReference type="InterPro" id="IPR038293">
    <property type="entry name" value="ATPase_inh_sub_z_sf"/>
</dbReference>
<dbReference type="InterPro" id="IPR009945">
    <property type="entry name" value="ATPase_inh_sub_z"/>
</dbReference>
<protein>
    <recommendedName>
        <fullName evidence="3">DUF1476 family protein</fullName>
    </recommendedName>
</protein>
<name>A0ABV2N345_9HYPH</name>
<proteinExistence type="predicted"/>
<reference evidence="1 2" key="1">
    <citation type="submission" date="2024-06" db="EMBL/GenBank/DDBJ databases">
        <title>Genomic Encyclopedia of Type Strains, Phase IV (KMG-IV): sequencing the most valuable type-strain genomes for metagenomic binning, comparative biology and taxonomic classification.</title>
        <authorList>
            <person name="Goeker M."/>
        </authorList>
    </citation>
    <scope>NUCLEOTIDE SEQUENCE [LARGE SCALE GENOMIC DNA]</scope>
    <source>
        <strain evidence="1 2">DSM 27865</strain>
    </source>
</reference>
<dbReference type="EMBL" id="JBEPML010000014">
    <property type="protein sequence ID" value="MET3793481.1"/>
    <property type="molecule type" value="Genomic_DNA"/>
</dbReference>
<dbReference type="Proteomes" id="UP001549076">
    <property type="component" value="Unassembled WGS sequence"/>
</dbReference>
<dbReference type="Pfam" id="PF07345">
    <property type="entry name" value="ATPaseInh_sub_z"/>
    <property type="match status" value="1"/>
</dbReference>
<accession>A0ABV2N345</accession>